<dbReference type="EMBL" id="JAUJYO010000001">
    <property type="protein sequence ID" value="KAK1324368.1"/>
    <property type="molecule type" value="Genomic_DNA"/>
</dbReference>
<accession>A0AAV9FIV3</accession>
<proteinExistence type="predicted"/>
<reference evidence="1" key="2">
    <citation type="submission" date="2023-06" db="EMBL/GenBank/DDBJ databases">
        <authorList>
            <person name="Ma L."/>
            <person name="Liu K.-W."/>
            <person name="Li Z."/>
            <person name="Hsiao Y.-Y."/>
            <person name="Qi Y."/>
            <person name="Fu T."/>
            <person name="Tang G."/>
            <person name="Zhang D."/>
            <person name="Sun W.-H."/>
            <person name="Liu D.-K."/>
            <person name="Li Y."/>
            <person name="Chen G.-Z."/>
            <person name="Liu X.-D."/>
            <person name="Liao X.-Y."/>
            <person name="Jiang Y.-T."/>
            <person name="Yu X."/>
            <person name="Hao Y."/>
            <person name="Huang J."/>
            <person name="Zhao X.-W."/>
            <person name="Ke S."/>
            <person name="Chen Y.-Y."/>
            <person name="Wu W.-L."/>
            <person name="Hsu J.-L."/>
            <person name="Lin Y.-F."/>
            <person name="Huang M.-D."/>
            <person name="Li C.-Y."/>
            <person name="Huang L."/>
            <person name="Wang Z.-W."/>
            <person name="Zhao X."/>
            <person name="Zhong W.-Y."/>
            <person name="Peng D.-H."/>
            <person name="Ahmad S."/>
            <person name="Lan S."/>
            <person name="Zhang J.-S."/>
            <person name="Tsai W.-C."/>
            <person name="Van De Peer Y."/>
            <person name="Liu Z.-J."/>
        </authorList>
    </citation>
    <scope>NUCLEOTIDE SEQUENCE</scope>
    <source>
        <strain evidence="1">CP</strain>
        <tissue evidence="1">Leaves</tissue>
    </source>
</reference>
<evidence type="ECO:0000313" key="1">
    <source>
        <dbReference type="EMBL" id="KAK1324368.1"/>
    </source>
</evidence>
<keyword evidence="2" id="KW-1185">Reference proteome</keyword>
<name>A0AAV9FIV3_ACOCL</name>
<dbReference type="AlphaFoldDB" id="A0AAV9FIV3"/>
<gene>
    <name evidence="1" type="primary">ycf2-A</name>
    <name evidence="1" type="ORF">QJS10_CPA01g00594</name>
</gene>
<organism evidence="1 2">
    <name type="scientific">Acorus calamus</name>
    <name type="common">Sweet flag</name>
    <dbReference type="NCBI Taxonomy" id="4465"/>
    <lineage>
        <taxon>Eukaryota</taxon>
        <taxon>Viridiplantae</taxon>
        <taxon>Streptophyta</taxon>
        <taxon>Embryophyta</taxon>
        <taxon>Tracheophyta</taxon>
        <taxon>Spermatophyta</taxon>
        <taxon>Magnoliopsida</taxon>
        <taxon>Liliopsida</taxon>
        <taxon>Acoraceae</taxon>
        <taxon>Acorus</taxon>
    </lineage>
</organism>
<evidence type="ECO:0000313" key="2">
    <source>
        <dbReference type="Proteomes" id="UP001180020"/>
    </source>
</evidence>
<sequence>MLFYNQIVWAPRLWRPPCGKLFDCIEYSQEDDDDWEFWQSGTKLGQQEVARNVPRILE</sequence>
<protein>
    <submittedName>
        <fullName evidence="1">Protein ycf2</fullName>
    </submittedName>
</protein>
<dbReference type="Proteomes" id="UP001180020">
    <property type="component" value="Unassembled WGS sequence"/>
</dbReference>
<reference evidence="1" key="1">
    <citation type="journal article" date="2023" name="Nat. Commun.">
        <title>Diploid and tetraploid genomes of Acorus and the evolution of monocots.</title>
        <authorList>
            <person name="Ma L."/>
            <person name="Liu K.W."/>
            <person name="Li Z."/>
            <person name="Hsiao Y.Y."/>
            <person name="Qi Y."/>
            <person name="Fu T."/>
            <person name="Tang G.D."/>
            <person name="Zhang D."/>
            <person name="Sun W.H."/>
            <person name="Liu D.K."/>
            <person name="Li Y."/>
            <person name="Chen G.Z."/>
            <person name="Liu X.D."/>
            <person name="Liao X.Y."/>
            <person name="Jiang Y.T."/>
            <person name="Yu X."/>
            <person name="Hao Y."/>
            <person name="Huang J."/>
            <person name="Zhao X.W."/>
            <person name="Ke S."/>
            <person name="Chen Y.Y."/>
            <person name="Wu W.L."/>
            <person name="Hsu J.L."/>
            <person name="Lin Y.F."/>
            <person name="Huang M.D."/>
            <person name="Li C.Y."/>
            <person name="Huang L."/>
            <person name="Wang Z.W."/>
            <person name="Zhao X."/>
            <person name="Zhong W.Y."/>
            <person name="Peng D.H."/>
            <person name="Ahmad S."/>
            <person name="Lan S."/>
            <person name="Zhang J.S."/>
            <person name="Tsai W.C."/>
            <person name="Van de Peer Y."/>
            <person name="Liu Z.J."/>
        </authorList>
    </citation>
    <scope>NUCLEOTIDE SEQUENCE</scope>
    <source>
        <strain evidence="1">CP</strain>
    </source>
</reference>
<comment type="caution">
    <text evidence="1">The sequence shown here is derived from an EMBL/GenBank/DDBJ whole genome shotgun (WGS) entry which is preliminary data.</text>
</comment>